<organism evidence="5 7">
    <name type="scientific">Trichococcus ilyis</name>
    <dbReference type="NCBI Taxonomy" id="640938"/>
    <lineage>
        <taxon>Bacteria</taxon>
        <taxon>Bacillati</taxon>
        <taxon>Bacillota</taxon>
        <taxon>Bacilli</taxon>
        <taxon>Lactobacillales</taxon>
        <taxon>Carnobacteriaceae</taxon>
        <taxon>Trichococcus</taxon>
    </lineage>
</organism>
<dbReference type="InterPro" id="IPR018060">
    <property type="entry name" value="HTH_AraC"/>
</dbReference>
<dbReference type="Gene3D" id="2.60.120.280">
    <property type="entry name" value="Regulatory protein AraC"/>
    <property type="match status" value="1"/>
</dbReference>
<evidence type="ECO:0000313" key="7">
    <source>
        <dbReference type="Proteomes" id="UP000076878"/>
    </source>
</evidence>
<dbReference type="EMBL" id="FNYT01000003">
    <property type="protein sequence ID" value="SEI72502.1"/>
    <property type="molecule type" value="Genomic_DNA"/>
</dbReference>
<evidence type="ECO:0000256" key="3">
    <source>
        <dbReference type="ARBA" id="ARBA00023163"/>
    </source>
</evidence>
<dbReference type="PROSITE" id="PS00041">
    <property type="entry name" value="HTH_ARAC_FAMILY_1"/>
    <property type="match status" value="1"/>
</dbReference>
<dbReference type="AlphaFoldDB" id="A0A143YIL3"/>
<keyword evidence="8" id="KW-1185">Reference proteome</keyword>
<keyword evidence="1" id="KW-0805">Transcription regulation</keyword>
<dbReference type="InterPro" id="IPR020449">
    <property type="entry name" value="Tscrpt_reg_AraC-type_HTH"/>
</dbReference>
<evidence type="ECO:0000313" key="8">
    <source>
        <dbReference type="Proteomes" id="UP000199280"/>
    </source>
</evidence>
<reference evidence="6 8" key="2">
    <citation type="submission" date="2016-10" db="EMBL/GenBank/DDBJ databases">
        <authorList>
            <person name="Varghese N."/>
            <person name="Submissions S."/>
        </authorList>
    </citation>
    <scope>NUCLEOTIDE SEQUENCE [LARGE SCALE GENOMIC DNA]</scope>
    <source>
        <strain evidence="6 8">DSM 22150</strain>
    </source>
</reference>
<dbReference type="InterPro" id="IPR009057">
    <property type="entry name" value="Homeodomain-like_sf"/>
</dbReference>
<dbReference type="SUPFAM" id="SSF51215">
    <property type="entry name" value="Regulatory protein AraC"/>
    <property type="match status" value="1"/>
</dbReference>
<keyword evidence="2 6" id="KW-0238">DNA-binding</keyword>
<dbReference type="Proteomes" id="UP000076878">
    <property type="component" value="Unassembled WGS sequence"/>
</dbReference>
<gene>
    <name evidence="6" type="ORF">SAMN05216375_10338</name>
    <name evidence="5" type="ORF">TR210_908</name>
</gene>
<dbReference type="InterPro" id="IPR037923">
    <property type="entry name" value="HTH-like"/>
</dbReference>
<evidence type="ECO:0000259" key="4">
    <source>
        <dbReference type="PROSITE" id="PS01124"/>
    </source>
</evidence>
<dbReference type="Gene3D" id="1.10.10.60">
    <property type="entry name" value="Homeodomain-like"/>
    <property type="match status" value="2"/>
</dbReference>
<proteinExistence type="predicted"/>
<dbReference type="SMART" id="SM00342">
    <property type="entry name" value="HTH_ARAC"/>
    <property type="match status" value="1"/>
</dbReference>
<feature type="domain" description="HTH araC/xylS-type" evidence="4">
    <location>
        <begin position="173"/>
        <end position="271"/>
    </location>
</feature>
<dbReference type="EMBL" id="FJNB01000005">
    <property type="protein sequence ID" value="CZQ90927.1"/>
    <property type="molecule type" value="Genomic_DNA"/>
</dbReference>
<accession>A0A143YIL3</accession>
<dbReference type="GO" id="GO:0003700">
    <property type="term" value="F:DNA-binding transcription factor activity"/>
    <property type="evidence" value="ECO:0007669"/>
    <property type="project" value="InterPro"/>
</dbReference>
<evidence type="ECO:0000256" key="1">
    <source>
        <dbReference type="ARBA" id="ARBA00023015"/>
    </source>
</evidence>
<dbReference type="CDD" id="cd06986">
    <property type="entry name" value="cupin_MmsR-like_N"/>
    <property type="match status" value="1"/>
</dbReference>
<keyword evidence="3" id="KW-0804">Transcription</keyword>
<dbReference type="PROSITE" id="PS01124">
    <property type="entry name" value="HTH_ARAC_FAMILY_2"/>
    <property type="match status" value="1"/>
</dbReference>
<dbReference type="PRINTS" id="PR00032">
    <property type="entry name" value="HTHARAC"/>
</dbReference>
<evidence type="ECO:0000313" key="5">
    <source>
        <dbReference type="EMBL" id="CZQ90927.1"/>
    </source>
</evidence>
<dbReference type="InterPro" id="IPR018062">
    <property type="entry name" value="HTH_AraC-typ_CS"/>
</dbReference>
<dbReference type="SUPFAM" id="SSF46689">
    <property type="entry name" value="Homeodomain-like"/>
    <property type="match status" value="2"/>
</dbReference>
<name>A0A143YIL3_9LACT</name>
<dbReference type="STRING" id="640938.TR210_908"/>
<dbReference type="Pfam" id="PF02311">
    <property type="entry name" value="AraC_binding"/>
    <property type="match status" value="1"/>
</dbReference>
<dbReference type="OrthoDB" id="62429at2"/>
<dbReference type="PANTHER" id="PTHR43280">
    <property type="entry name" value="ARAC-FAMILY TRANSCRIPTIONAL REGULATOR"/>
    <property type="match status" value="1"/>
</dbReference>
<dbReference type="RefSeq" id="WP_068621999.1">
    <property type="nucleotide sequence ID" value="NZ_FJNB01000005.1"/>
</dbReference>
<dbReference type="Proteomes" id="UP000199280">
    <property type="component" value="Unassembled WGS sequence"/>
</dbReference>
<reference evidence="5 7" key="1">
    <citation type="submission" date="2016-02" db="EMBL/GenBank/DDBJ databases">
        <authorList>
            <person name="Wen L."/>
            <person name="He K."/>
            <person name="Yang H."/>
        </authorList>
    </citation>
    <scope>NUCLEOTIDE SEQUENCE [LARGE SCALE GENOMIC DNA]</scope>
    <source>
        <strain evidence="5">Trichococcus_R210</strain>
    </source>
</reference>
<sequence length="287" mass="33063">METSLVKTYFFKNQKDLKILFSGKAICGSLHSFGPAVRPNYIIHIVTDGKGRYQLDNESYEVSAGQGFIIPPDTRTFYQADKEDPWNYYWIGFEGTLAEFYLNALGCNGHHPVFQAENVSRITEIIEESFSWDQESLFAELMLSARLYEFLALFKQNAGSSGVKDQARNPHIQEAIAFIRSNYATQMTVQSLAEALSLNRSYLSSIFKQEMGVTLQQYLTDHRLTRAAELLSLNNFTIDEIAEYSGYRDPLVFSKAFKRKFSITPTAYRKMEYEKQEQFNEKTAHRF</sequence>
<dbReference type="Pfam" id="PF12833">
    <property type="entry name" value="HTH_18"/>
    <property type="match status" value="1"/>
</dbReference>
<evidence type="ECO:0000313" key="6">
    <source>
        <dbReference type="EMBL" id="SEI72502.1"/>
    </source>
</evidence>
<dbReference type="InterPro" id="IPR003313">
    <property type="entry name" value="AraC-bd"/>
</dbReference>
<protein>
    <submittedName>
        <fullName evidence="6">AraC-type DNA-binding protein</fullName>
    </submittedName>
    <submittedName>
        <fullName evidence="5">Transcription regulator hth arac-type</fullName>
    </submittedName>
</protein>
<evidence type="ECO:0000256" key="2">
    <source>
        <dbReference type="ARBA" id="ARBA00023125"/>
    </source>
</evidence>
<dbReference type="PANTHER" id="PTHR43280:SF30">
    <property type="entry name" value="MMSAB OPERON REGULATORY PROTEIN"/>
    <property type="match status" value="1"/>
</dbReference>
<dbReference type="GO" id="GO:0043565">
    <property type="term" value="F:sequence-specific DNA binding"/>
    <property type="evidence" value="ECO:0007669"/>
    <property type="project" value="InterPro"/>
</dbReference>